<evidence type="ECO:0000256" key="2">
    <source>
        <dbReference type="ARBA" id="ARBA00022617"/>
    </source>
</evidence>
<gene>
    <name evidence="10" type="ORF">M2650_14160</name>
</gene>
<feature type="region of interest" description="Disordered" evidence="7">
    <location>
        <begin position="250"/>
        <end position="283"/>
    </location>
</feature>
<dbReference type="RefSeq" id="WP_249475603.1">
    <property type="nucleotide sequence ID" value="NZ_JAMBEP010000003.1"/>
</dbReference>
<dbReference type="InterPro" id="IPR036909">
    <property type="entry name" value="Cyt_c-like_dom_sf"/>
</dbReference>
<evidence type="ECO:0000256" key="1">
    <source>
        <dbReference type="ARBA" id="ARBA00022448"/>
    </source>
</evidence>
<keyword evidence="2 6" id="KW-0349">Heme</keyword>
<feature type="chain" id="PRO_5047371239" evidence="8">
    <location>
        <begin position="24"/>
        <end position="283"/>
    </location>
</feature>
<feature type="domain" description="Cytochrome c" evidence="9">
    <location>
        <begin position="55"/>
        <end position="135"/>
    </location>
</feature>
<dbReference type="InterPro" id="IPR050597">
    <property type="entry name" value="Cytochrome_c_Oxidase_Subunit"/>
</dbReference>
<sequence>MRQARIYGIAALALAAIAAVAFAQTTVVPLPDKEPVQATPIDANAVSDLAKAKWGDAKAGAAKAGACAACHGLDGNATADPKIYPRIAGQSERYIAKQLALFKSGQRVNALMQPYAAPLSAQDMRDLGAYYATQKSGAGIADDSAIAQGPNAGMKFFQVGEKLFRSGDTSRGIPACMACHGPAGAGNPGPAYPHVAGQQAWYVARRLEEYRSGITTLSDPKDFNIMALVAKSLTDEEIQSLGSYLQGLHDRADEASDGEVAAAKAAPAAAPAPAAPQAPAKSS</sequence>
<evidence type="ECO:0000256" key="3">
    <source>
        <dbReference type="ARBA" id="ARBA00022723"/>
    </source>
</evidence>
<reference evidence="10 11" key="1">
    <citation type="submission" date="2022-05" db="EMBL/GenBank/DDBJ databases">
        <title>Luteimonas sp. SX5, whole genome shotgun sequencing project.</title>
        <authorList>
            <person name="Zhao G."/>
            <person name="Shen L."/>
        </authorList>
    </citation>
    <scope>NUCLEOTIDE SEQUENCE [LARGE SCALE GENOMIC DNA]</scope>
    <source>
        <strain evidence="10 11">SX5</strain>
    </source>
</reference>
<keyword evidence="11" id="KW-1185">Reference proteome</keyword>
<proteinExistence type="predicted"/>
<evidence type="ECO:0000256" key="7">
    <source>
        <dbReference type="SAM" id="MobiDB-lite"/>
    </source>
</evidence>
<evidence type="ECO:0000256" key="5">
    <source>
        <dbReference type="ARBA" id="ARBA00023004"/>
    </source>
</evidence>
<keyword evidence="8" id="KW-0732">Signal</keyword>
<evidence type="ECO:0000313" key="10">
    <source>
        <dbReference type="EMBL" id="MCL1635770.1"/>
    </source>
</evidence>
<dbReference type="SUPFAM" id="SSF46626">
    <property type="entry name" value="Cytochrome c"/>
    <property type="match status" value="2"/>
</dbReference>
<dbReference type="PANTHER" id="PTHR33751">
    <property type="entry name" value="CBB3-TYPE CYTOCHROME C OXIDASE SUBUNIT FIXP"/>
    <property type="match status" value="1"/>
</dbReference>
<accession>A0ABT0MND4</accession>
<keyword evidence="5 6" id="KW-0408">Iron</keyword>
<organism evidence="10 11">
    <name type="scientific">Luteimonas galliterrae</name>
    <dbReference type="NCBI Taxonomy" id="2940486"/>
    <lineage>
        <taxon>Bacteria</taxon>
        <taxon>Pseudomonadati</taxon>
        <taxon>Pseudomonadota</taxon>
        <taxon>Gammaproteobacteria</taxon>
        <taxon>Lysobacterales</taxon>
        <taxon>Lysobacteraceae</taxon>
        <taxon>Luteimonas</taxon>
    </lineage>
</organism>
<dbReference type="Gene3D" id="1.10.760.10">
    <property type="entry name" value="Cytochrome c-like domain"/>
    <property type="match status" value="2"/>
</dbReference>
<protein>
    <submittedName>
        <fullName evidence="10">Cytochrome c4</fullName>
    </submittedName>
</protein>
<keyword evidence="1" id="KW-0813">Transport</keyword>
<feature type="signal peptide" evidence="8">
    <location>
        <begin position="1"/>
        <end position="23"/>
    </location>
</feature>
<feature type="domain" description="Cytochrome c" evidence="9">
    <location>
        <begin position="155"/>
        <end position="249"/>
    </location>
</feature>
<dbReference type="Proteomes" id="UP001431217">
    <property type="component" value="Unassembled WGS sequence"/>
</dbReference>
<dbReference type="Pfam" id="PF00034">
    <property type="entry name" value="Cytochrom_C"/>
    <property type="match status" value="2"/>
</dbReference>
<dbReference type="PROSITE" id="PS51007">
    <property type="entry name" value="CYTC"/>
    <property type="match status" value="2"/>
</dbReference>
<dbReference type="EMBL" id="JAMBEP010000003">
    <property type="protein sequence ID" value="MCL1635770.1"/>
    <property type="molecule type" value="Genomic_DNA"/>
</dbReference>
<evidence type="ECO:0000256" key="4">
    <source>
        <dbReference type="ARBA" id="ARBA00022982"/>
    </source>
</evidence>
<comment type="caution">
    <text evidence="10">The sequence shown here is derived from an EMBL/GenBank/DDBJ whole genome shotgun (WGS) entry which is preliminary data.</text>
</comment>
<keyword evidence="4" id="KW-0249">Electron transport</keyword>
<evidence type="ECO:0000256" key="6">
    <source>
        <dbReference type="PROSITE-ProRule" id="PRU00433"/>
    </source>
</evidence>
<evidence type="ECO:0000259" key="9">
    <source>
        <dbReference type="PROSITE" id="PS51007"/>
    </source>
</evidence>
<feature type="compositionally biased region" description="Low complexity" evidence="7">
    <location>
        <begin position="261"/>
        <end position="283"/>
    </location>
</feature>
<evidence type="ECO:0000313" key="11">
    <source>
        <dbReference type="Proteomes" id="UP001431217"/>
    </source>
</evidence>
<evidence type="ECO:0000256" key="8">
    <source>
        <dbReference type="SAM" id="SignalP"/>
    </source>
</evidence>
<dbReference type="InterPro" id="IPR009056">
    <property type="entry name" value="Cyt_c-like_dom"/>
</dbReference>
<keyword evidence="3 6" id="KW-0479">Metal-binding</keyword>
<dbReference type="PANTHER" id="PTHR33751:SF9">
    <property type="entry name" value="CYTOCHROME C4"/>
    <property type="match status" value="1"/>
</dbReference>
<name>A0ABT0MND4_9GAMM</name>